<dbReference type="CDD" id="cd04301">
    <property type="entry name" value="NAT_SF"/>
    <property type="match status" value="1"/>
</dbReference>
<protein>
    <submittedName>
        <fullName evidence="2">N-acetyltransferase</fullName>
    </submittedName>
</protein>
<evidence type="ECO:0000259" key="1">
    <source>
        <dbReference type="PROSITE" id="PS51186"/>
    </source>
</evidence>
<evidence type="ECO:0000313" key="2">
    <source>
        <dbReference type="EMBL" id="OOR13984.1"/>
    </source>
</evidence>
<dbReference type="Pfam" id="PF00583">
    <property type="entry name" value="Acetyltransf_1"/>
    <property type="match status" value="1"/>
</dbReference>
<dbReference type="InterPro" id="IPR016181">
    <property type="entry name" value="Acyl_CoA_acyltransferase"/>
</dbReference>
<dbReference type="InterPro" id="IPR000182">
    <property type="entry name" value="GNAT_dom"/>
</dbReference>
<evidence type="ECO:0000313" key="3">
    <source>
        <dbReference type="Proteomes" id="UP000190906"/>
    </source>
</evidence>
<reference evidence="2 3" key="1">
    <citation type="submission" date="2017-01" db="EMBL/GenBank/DDBJ databases">
        <title>Bacillus cereus isolates.</title>
        <authorList>
            <person name="Beno S.M."/>
        </authorList>
    </citation>
    <scope>NUCLEOTIDE SEQUENCE [LARGE SCALE GENOMIC DNA]</scope>
    <source>
        <strain evidence="2 3">FSL H8-0485</strain>
    </source>
</reference>
<comment type="caution">
    <text evidence="2">The sequence shown here is derived from an EMBL/GenBank/DDBJ whole genome shotgun (WGS) entry which is preliminary data.</text>
</comment>
<keyword evidence="2" id="KW-0808">Transferase</keyword>
<organism evidence="2 3">
    <name type="scientific">Bacillus cereus</name>
    <dbReference type="NCBI Taxonomy" id="1396"/>
    <lineage>
        <taxon>Bacteria</taxon>
        <taxon>Bacillati</taxon>
        <taxon>Bacillota</taxon>
        <taxon>Bacilli</taxon>
        <taxon>Bacillales</taxon>
        <taxon>Bacillaceae</taxon>
        <taxon>Bacillus</taxon>
        <taxon>Bacillus cereus group</taxon>
    </lineage>
</organism>
<dbReference type="PROSITE" id="PS51186">
    <property type="entry name" value="GNAT"/>
    <property type="match status" value="1"/>
</dbReference>
<proteinExistence type="predicted"/>
<dbReference type="AlphaFoldDB" id="A0A1S9TVD3"/>
<dbReference type="GO" id="GO:0016747">
    <property type="term" value="F:acyltransferase activity, transferring groups other than amino-acyl groups"/>
    <property type="evidence" value="ECO:0007669"/>
    <property type="project" value="InterPro"/>
</dbReference>
<name>A0A1S9TVD3_BACCE</name>
<sequence>MVHIQKITPEMKEVIQDFMCENWGSSMMVSRGRVHQLEELPGFIALRNNRIVGIITYKVIENMCEIVSLNSFEEGKGIGTKLVDCVLQVAKENECKKVWLITTNDNMNALRFYQKRNFMMTNLYIDAVKEARKIKKEIPFIGYDNIAISHEIQLEYIFSRINGQ</sequence>
<accession>A0A1S9TVD3</accession>
<gene>
    <name evidence="2" type="ORF">BW897_02850</name>
</gene>
<dbReference type="Gene3D" id="3.40.630.30">
    <property type="match status" value="1"/>
</dbReference>
<dbReference type="EMBL" id="MUAJ01000002">
    <property type="protein sequence ID" value="OOR13984.1"/>
    <property type="molecule type" value="Genomic_DNA"/>
</dbReference>
<dbReference type="SUPFAM" id="SSF55729">
    <property type="entry name" value="Acyl-CoA N-acyltransferases (Nat)"/>
    <property type="match status" value="1"/>
</dbReference>
<feature type="domain" description="N-acetyltransferase" evidence="1">
    <location>
        <begin position="2"/>
        <end position="135"/>
    </location>
</feature>
<dbReference type="Proteomes" id="UP000190906">
    <property type="component" value="Unassembled WGS sequence"/>
</dbReference>
<dbReference type="FunFam" id="3.40.630.30:FF:000082">
    <property type="entry name" value="Acetyltransferase, GNAT family"/>
    <property type="match status" value="1"/>
</dbReference>
<dbReference type="RefSeq" id="WP_063218943.1">
    <property type="nucleotide sequence ID" value="NZ_MUAJ01000002.1"/>
</dbReference>